<keyword evidence="11 16" id="KW-0694">RNA-binding</keyword>
<dbReference type="Gene3D" id="2.40.50.140">
    <property type="entry name" value="Nucleic acid-binding proteins"/>
    <property type="match status" value="1"/>
</dbReference>
<dbReference type="PROSITE" id="PS51483">
    <property type="entry name" value="B5"/>
    <property type="match status" value="1"/>
</dbReference>
<dbReference type="Pfam" id="PF17759">
    <property type="entry name" value="tRNA_synthFbeta"/>
    <property type="match status" value="1"/>
</dbReference>
<dbReference type="SMART" id="SM00874">
    <property type="entry name" value="B5"/>
    <property type="match status" value="1"/>
</dbReference>
<dbReference type="InterPro" id="IPR002547">
    <property type="entry name" value="tRNA-bd_dom"/>
</dbReference>
<dbReference type="Pfam" id="PF03484">
    <property type="entry name" value="B5"/>
    <property type="match status" value="1"/>
</dbReference>
<evidence type="ECO:0000256" key="4">
    <source>
        <dbReference type="ARBA" id="ARBA00022490"/>
    </source>
</evidence>
<dbReference type="InterPro" id="IPR004532">
    <property type="entry name" value="Phe-tRNA-ligase_IIc_bsu_bact"/>
</dbReference>
<evidence type="ECO:0000256" key="12">
    <source>
        <dbReference type="ARBA" id="ARBA00022917"/>
    </source>
</evidence>
<evidence type="ECO:0000256" key="13">
    <source>
        <dbReference type="ARBA" id="ARBA00023146"/>
    </source>
</evidence>
<dbReference type="RefSeq" id="WP_136547693.1">
    <property type="nucleotide sequence ID" value="NZ_CP031093.1"/>
</dbReference>
<evidence type="ECO:0000256" key="3">
    <source>
        <dbReference type="ARBA" id="ARBA00011209"/>
    </source>
</evidence>
<dbReference type="CDD" id="cd02796">
    <property type="entry name" value="tRNA_bind_bactPheRS"/>
    <property type="match status" value="1"/>
</dbReference>
<feature type="binding site" evidence="15">
    <location>
        <position position="464"/>
    </location>
    <ligand>
        <name>Mg(2+)</name>
        <dbReference type="ChEBI" id="CHEBI:18420"/>
        <note>shared with alpha subunit</note>
    </ligand>
</feature>
<dbReference type="InterPro" id="IPR045060">
    <property type="entry name" value="Phe-tRNA-ligase_IIc_bsu"/>
</dbReference>
<dbReference type="FunFam" id="3.50.40.10:FF:000001">
    <property type="entry name" value="Phenylalanine--tRNA ligase beta subunit"/>
    <property type="match status" value="1"/>
</dbReference>
<keyword evidence="21" id="KW-1185">Reference proteome</keyword>
<evidence type="ECO:0000256" key="10">
    <source>
        <dbReference type="ARBA" id="ARBA00022842"/>
    </source>
</evidence>
<dbReference type="GO" id="GO:0004826">
    <property type="term" value="F:phenylalanine-tRNA ligase activity"/>
    <property type="evidence" value="ECO:0007669"/>
    <property type="project" value="UniProtKB-UniRule"/>
</dbReference>
<evidence type="ECO:0000256" key="9">
    <source>
        <dbReference type="ARBA" id="ARBA00022840"/>
    </source>
</evidence>
<comment type="subcellular location">
    <subcellularLocation>
        <location evidence="1 15">Cytoplasm</location>
    </subcellularLocation>
</comment>
<dbReference type="SUPFAM" id="SSF55681">
    <property type="entry name" value="Class II aaRS and biotin synthetases"/>
    <property type="match status" value="1"/>
</dbReference>
<evidence type="ECO:0000256" key="8">
    <source>
        <dbReference type="ARBA" id="ARBA00022741"/>
    </source>
</evidence>
<evidence type="ECO:0000313" key="20">
    <source>
        <dbReference type="EMBL" id="QCF25429.1"/>
    </source>
</evidence>
<keyword evidence="7 15" id="KW-0479">Metal-binding</keyword>
<dbReference type="InterPro" id="IPR005121">
    <property type="entry name" value="Fdx_antiC-bd"/>
</dbReference>
<dbReference type="HAMAP" id="MF_00283">
    <property type="entry name" value="Phe_tRNA_synth_beta1"/>
    <property type="match status" value="1"/>
</dbReference>
<feature type="domain" description="B5" evidence="19">
    <location>
        <begin position="400"/>
        <end position="476"/>
    </location>
</feature>
<dbReference type="KEGG" id="hmi:soil367_05510"/>
<proteinExistence type="inferred from homology"/>
<dbReference type="InterPro" id="IPR012340">
    <property type="entry name" value="NA-bd_OB-fold"/>
</dbReference>
<organism evidence="20 21">
    <name type="scientific">Hydrocarboniclastica marina</name>
    <dbReference type="NCBI Taxonomy" id="2259620"/>
    <lineage>
        <taxon>Bacteria</taxon>
        <taxon>Pseudomonadati</taxon>
        <taxon>Pseudomonadota</taxon>
        <taxon>Gammaproteobacteria</taxon>
        <taxon>Alteromonadales</taxon>
        <taxon>Alteromonadaceae</taxon>
        <taxon>Hydrocarboniclastica</taxon>
    </lineage>
</organism>
<dbReference type="GO" id="GO:0009328">
    <property type="term" value="C:phenylalanine-tRNA ligase complex"/>
    <property type="evidence" value="ECO:0007669"/>
    <property type="project" value="TreeGrafter"/>
</dbReference>
<dbReference type="InterPro" id="IPR045864">
    <property type="entry name" value="aa-tRNA-synth_II/BPL/LPL"/>
</dbReference>
<dbReference type="FunFam" id="3.30.930.10:FF:000022">
    <property type="entry name" value="Phenylalanine--tRNA ligase beta subunit"/>
    <property type="match status" value="1"/>
</dbReference>
<gene>
    <name evidence="15" type="primary">pheT</name>
    <name evidence="20" type="ORF">soil367_05510</name>
</gene>
<accession>A0A4P7XEQ9</accession>
<keyword evidence="8 15" id="KW-0547">Nucleotide-binding</keyword>
<dbReference type="FunFam" id="2.40.50.140:FF:000045">
    <property type="entry name" value="Phenylalanine--tRNA ligase beta subunit"/>
    <property type="match status" value="1"/>
</dbReference>
<feature type="domain" description="FDX-ACB" evidence="18">
    <location>
        <begin position="696"/>
        <end position="789"/>
    </location>
</feature>
<dbReference type="Gene3D" id="3.30.56.10">
    <property type="match status" value="2"/>
</dbReference>
<dbReference type="SUPFAM" id="SSF54991">
    <property type="entry name" value="Anticodon-binding domain of PheRS"/>
    <property type="match status" value="1"/>
</dbReference>
<evidence type="ECO:0000256" key="7">
    <source>
        <dbReference type="ARBA" id="ARBA00022723"/>
    </source>
</evidence>
<dbReference type="InterPro" id="IPR005147">
    <property type="entry name" value="tRNA_synthase_B5-dom"/>
</dbReference>
<dbReference type="GO" id="GO:0005524">
    <property type="term" value="F:ATP binding"/>
    <property type="evidence" value="ECO:0007669"/>
    <property type="project" value="UniProtKB-UniRule"/>
</dbReference>
<comment type="cofactor">
    <cofactor evidence="15">
        <name>Mg(2+)</name>
        <dbReference type="ChEBI" id="CHEBI:18420"/>
    </cofactor>
    <text evidence="15">Binds 2 magnesium ions per tetramer.</text>
</comment>
<dbReference type="NCBIfam" id="NF045760">
    <property type="entry name" value="YtpR"/>
    <property type="match status" value="1"/>
</dbReference>
<keyword evidence="9 15" id="KW-0067">ATP-binding</keyword>
<evidence type="ECO:0000259" key="19">
    <source>
        <dbReference type="PROSITE" id="PS51483"/>
    </source>
</evidence>
<dbReference type="NCBIfam" id="TIGR00472">
    <property type="entry name" value="pheT_bact"/>
    <property type="match status" value="1"/>
</dbReference>
<protein>
    <recommendedName>
        <fullName evidence="15">Phenylalanine--tRNA ligase beta subunit</fullName>
        <ecNumber evidence="15">6.1.1.20</ecNumber>
    </recommendedName>
    <alternativeName>
        <fullName evidence="15">Phenylalanyl-tRNA synthetase beta subunit</fullName>
        <shortName evidence="15">PheRS</shortName>
    </alternativeName>
</protein>
<dbReference type="FunFam" id="3.30.56.10:FF:000002">
    <property type="entry name" value="Phenylalanine--tRNA ligase beta subunit"/>
    <property type="match status" value="1"/>
</dbReference>
<dbReference type="PROSITE" id="PS50886">
    <property type="entry name" value="TRBD"/>
    <property type="match status" value="1"/>
</dbReference>
<dbReference type="EC" id="6.1.1.20" evidence="15"/>
<keyword evidence="10 15" id="KW-0460">Magnesium</keyword>
<name>A0A4P7XEQ9_9ALTE</name>
<sequence length="790" mass="87184">MKFSEQWLRTWVNPDIDTATLAHQITMAGLEVDDVLPAAGQFSNVVVGHVEAVRPHPDADKLNVCEVSDGKQVVQVVCGAPNVRPGLKVPFAVLGAELPGDFKIRKAKLRGVESTGMLCSARELGLSEDHAGLMELASSAPTGTDLREYLGLDDAIIDVDLTPNRSDCLSIRGLAREVGVLNQLAVEGPEIEPVPAQHDDLPDIRIAAPEACPRYIGRIIRNVNVKAESPLWMKERLRRSGIRSIDPVVDVTNYVMLELGQPMHAFDLNNIRGGIVVRMAGAGEKLVLLDGQEVTLNEQTLVIADHERSVAIAGIMGGEDSGVNPETRDILLESAFFAPLCLAGKARSFGLHTESSHRFERGVDPELQRIAAERATALLLDIVGGEPGELVEVHSSGHTPQKRQVALREARVNGLLGTEIDRTEVEEILTRLGLHIVKLTRDGWLVSVPSFRFDISIEEDLIEEIGRVHGYNNLPVTTPVGGLGLRLMPEKNRPLSRVQDHLVSLGYQEVVTYSFVDSRQQQQVDPGEDAIALANPISSDMDVMRTSLWPGLLRTAAFNQNRQQQHLRMFETGLRFRKQAGEIEQEPMLAGLIVGRRRPENWANDKQSVDFYDMKGELESLFEVLGISPEWTRDSHPSLHPGQSARLVLGGETIGWAGALHPQLQKAQEVNGACYIFELCLTPVLTGYVPNFKEFSKFPEVRRDLAIIVSKEVSWREVEARVLESAGEHLTGLRVFDVYGGGAIGEDKQSLAISLFWQHPERTLQDEEVQAVFESVIAHVREQLHATLRS</sequence>
<dbReference type="GO" id="GO:0006432">
    <property type="term" value="P:phenylalanyl-tRNA aminoacylation"/>
    <property type="evidence" value="ECO:0007669"/>
    <property type="project" value="UniProtKB-UniRule"/>
</dbReference>
<comment type="catalytic activity">
    <reaction evidence="14 15">
        <text>tRNA(Phe) + L-phenylalanine + ATP = L-phenylalanyl-tRNA(Phe) + AMP + diphosphate + H(+)</text>
        <dbReference type="Rhea" id="RHEA:19413"/>
        <dbReference type="Rhea" id="RHEA-COMP:9668"/>
        <dbReference type="Rhea" id="RHEA-COMP:9699"/>
        <dbReference type="ChEBI" id="CHEBI:15378"/>
        <dbReference type="ChEBI" id="CHEBI:30616"/>
        <dbReference type="ChEBI" id="CHEBI:33019"/>
        <dbReference type="ChEBI" id="CHEBI:58095"/>
        <dbReference type="ChEBI" id="CHEBI:78442"/>
        <dbReference type="ChEBI" id="CHEBI:78531"/>
        <dbReference type="ChEBI" id="CHEBI:456215"/>
        <dbReference type="EC" id="6.1.1.20"/>
    </reaction>
</comment>
<reference evidence="20 21" key="1">
    <citation type="submission" date="2018-07" db="EMBL/GenBank/DDBJ databases">
        <title>Marsedoiliclastica nanhaica gen. nov. sp. nov., a novel marine hydrocarbonoclastic bacterium isolated from an in-situ enriched hydrocarbon-degrading consortium in deep-sea sediment.</title>
        <authorList>
            <person name="Dong C."/>
            <person name="Ma T."/>
            <person name="Liu R."/>
            <person name="Shao Z."/>
        </authorList>
    </citation>
    <scope>NUCLEOTIDE SEQUENCE [LARGE SCALE GENOMIC DNA]</scope>
    <source>
        <strain evidence="21">soil36-7</strain>
    </source>
</reference>
<dbReference type="PANTHER" id="PTHR10947:SF0">
    <property type="entry name" value="PHENYLALANINE--TRNA LIGASE BETA SUBUNIT"/>
    <property type="match status" value="1"/>
</dbReference>
<evidence type="ECO:0000256" key="6">
    <source>
        <dbReference type="ARBA" id="ARBA00022598"/>
    </source>
</evidence>
<feature type="binding site" evidence="15">
    <location>
        <position position="463"/>
    </location>
    <ligand>
        <name>Mg(2+)</name>
        <dbReference type="ChEBI" id="CHEBI:18420"/>
        <note>shared with alpha subunit</note>
    </ligand>
</feature>
<dbReference type="Pfam" id="PF03483">
    <property type="entry name" value="B3_4"/>
    <property type="match status" value="1"/>
</dbReference>
<dbReference type="InterPro" id="IPR041616">
    <property type="entry name" value="PheRS_beta_core"/>
</dbReference>
<dbReference type="Proteomes" id="UP000298049">
    <property type="component" value="Chromosome"/>
</dbReference>
<feature type="binding site" evidence="15">
    <location>
        <position position="460"/>
    </location>
    <ligand>
        <name>Mg(2+)</name>
        <dbReference type="ChEBI" id="CHEBI:18420"/>
        <note>shared with alpha subunit</note>
    </ligand>
</feature>
<dbReference type="Gene3D" id="3.30.930.10">
    <property type="entry name" value="Bira Bifunctional Protein, Domain 2"/>
    <property type="match status" value="1"/>
</dbReference>
<dbReference type="InterPro" id="IPR009061">
    <property type="entry name" value="DNA-bd_dom_put_sf"/>
</dbReference>
<keyword evidence="6 15" id="KW-0436">Ligase</keyword>
<dbReference type="InterPro" id="IPR033714">
    <property type="entry name" value="tRNA_bind_bactPheRS"/>
</dbReference>
<dbReference type="GO" id="GO:0000287">
    <property type="term" value="F:magnesium ion binding"/>
    <property type="evidence" value="ECO:0007669"/>
    <property type="project" value="UniProtKB-UniRule"/>
</dbReference>
<evidence type="ECO:0000256" key="11">
    <source>
        <dbReference type="ARBA" id="ARBA00022884"/>
    </source>
</evidence>
<evidence type="ECO:0000256" key="1">
    <source>
        <dbReference type="ARBA" id="ARBA00004496"/>
    </source>
</evidence>
<dbReference type="Gene3D" id="3.30.70.380">
    <property type="entry name" value="Ferrodoxin-fold anticodon-binding domain"/>
    <property type="match status" value="1"/>
</dbReference>
<dbReference type="SUPFAM" id="SSF46955">
    <property type="entry name" value="Putative DNA-binding domain"/>
    <property type="match status" value="1"/>
</dbReference>
<dbReference type="InterPro" id="IPR005146">
    <property type="entry name" value="B3/B4_tRNA-bd"/>
</dbReference>
<dbReference type="SUPFAM" id="SSF50249">
    <property type="entry name" value="Nucleic acid-binding proteins"/>
    <property type="match status" value="1"/>
</dbReference>
<keyword evidence="4 15" id="KW-0963">Cytoplasm</keyword>
<dbReference type="SMART" id="SM00896">
    <property type="entry name" value="FDX-ACB"/>
    <property type="match status" value="1"/>
</dbReference>
<dbReference type="AlphaFoldDB" id="A0A4P7XEQ9"/>
<evidence type="ECO:0000256" key="15">
    <source>
        <dbReference type="HAMAP-Rule" id="MF_00283"/>
    </source>
</evidence>
<dbReference type="SUPFAM" id="SSF56037">
    <property type="entry name" value="PheT/TilS domain"/>
    <property type="match status" value="1"/>
</dbReference>
<keyword evidence="13 15" id="KW-0030">Aminoacyl-tRNA synthetase</keyword>
<dbReference type="EMBL" id="CP031093">
    <property type="protein sequence ID" value="QCF25429.1"/>
    <property type="molecule type" value="Genomic_DNA"/>
</dbReference>
<dbReference type="GO" id="GO:0000049">
    <property type="term" value="F:tRNA binding"/>
    <property type="evidence" value="ECO:0007669"/>
    <property type="project" value="UniProtKB-UniRule"/>
</dbReference>
<dbReference type="FunFam" id="3.30.70.380:FF:000001">
    <property type="entry name" value="Phenylalanine--tRNA ligase beta subunit"/>
    <property type="match status" value="1"/>
</dbReference>
<feature type="domain" description="TRNA-binding" evidence="17">
    <location>
        <begin position="39"/>
        <end position="147"/>
    </location>
</feature>
<comment type="similarity">
    <text evidence="2 15">Belongs to the phenylalanyl-tRNA synthetase beta subunit family. Type 1 subfamily.</text>
</comment>
<evidence type="ECO:0000259" key="17">
    <source>
        <dbReference type="PROSITE" id="PS50886"/>
    </source>
</evidence>
<evidence type="ECO:0000256" key="5">
    <source>
        <dbReference type="ARBA" id="ARBA00022555"/>
    </source>
</evidence>
<feature type="binding site" evidence="15">
    <location>
        <position position="454"/>
    </location>
    <ligand>
        <name>Mg(2+)</name>
        <dbReference type="ChEBI" id="CHEBI:18420"/>
        <note>shared with alpha subunit</note>
    </ligand>
</feature>
<dbReference type="CDD" id="cd00769">
    <property type="entry name" value="PheRS_beta_core"/>
    <property type="match status" value="1"/>
</dbReference>
<dbReference type="OrthoDB" id="9805455at2"/>
<evidence type="ECO:0000313" key="21">
    <source>
        <dbReference type="Proteomes" id="UP000298049"/>
    </source>
</evidence>
<dbReference type="InterPro" id="IPR036690">
    <property type="entry name" value="Fdx_antiC-bd_sf"/>
</dbReference>
<dbReference type="Gene3D" id="3.50.40.10">
    <property type="entry name" value="Phenylalanyl-trna Synthetase, Chain B, domain 3"/>
    <property type="match status" value="1"/>
</dbReference>
<evidence type="ECO:0000259" key="18">
    <source>
        <dbReference type="PROSITE" id="PS51447"/>
    </source>
</evidence>
<evidence type="ECO:0000256" key="14">
    <source>
        <dbReference type="ARBA" id="ARBA00049255"/>
    </source>
</evidence>
<dbReference type="PROSITE" id="PS51447">
    <property type="entry name" value="FDX_ACB"/>
    <property type="match status" value="1"/>
</dbReference>
<dbReference type="InterPro" id="IPR020825">
    <property type="entry name" value="Phe-tRNA_synthase-like_B3/B4"/>
</dbReference>
<dbReference type="SMART" id="SM00873">
    <property type="entry name" value="B3_4"/>
    <property type="match status" value="1"/>
</dbReference>
<keyword evidence="5 16" id="KW-0820">tRNA-binding</keyword>
<dbReference type="PANTHER" id="PTHR10947">
    <property type="entry name" value="PHENYLALANYL-TRNA SYNTHETASE BETA CHAIN AND LEUCINE-RICH REPEAT-CONTAINING PROTEIN 47"/>
    <property type="match status" value="1"/>
</dbReference>
<dbReference type="Pfam" id="PF01588">
    <property type="entry name" value="tRNA_bind"/>
    <property type="match status" value="1"/>
</dbReference>
<keyword evidence="12 15" id="KW-0648">Protein biosynthesis</keyword>
<evidence type="ECO:0000256" key="2">
    <source>
        <dbReference type="ARBA" id="ARBA00008653"/>
    </source>
</evidence>
<evidence type="ECO:0000256" key="16">
    <source>
        <dbReference type="PROSITE-ProRule" id="PRU00209"/>
    </source>
</evidence>
<dbReference type="Pfam" id="PF03147">
    <property type="entry name" value="FDX-ACB"/>
    <property type="match status" value="1"/>
</dbReference>
<comment type="subunit">
    <text evidence="3 15">Tetramer of two alpha and two beta subunits.</text>
</comment>